<dbReference type="Gene3D" id="3.40.630.30">
    <property type="match status" value="1"/>
</dbReference>
<dbReference type="Proteomes" id="UP001597483">
    <property type="component" value="Unassembled WGS sequence"/>
</dbReference>
<name>A0ABW5H3H3_9PSEU</name>
<keyword evidence="2" id="KW-0808">Transferase</keyword>
<protein>
    <submittedName>
        <fullName evidence="2">GNAT family N-acetyltransferase</fullName>
        <ecNumber evidence="2">2.3.1.-</ecNumber>
    </submittedName>
</protein>
<dbReference type="EMBL" id="JBHUKS010000004">
    <property type="protein sequence ID" value="MFD2467284.1"/>
    <property type="molecule type" value="Genomic_DNA"/>
</dbReference>
<feature type="domain" description="N-acetyltransferase" evidence="1">
    <location>
        <begin position="3"/>
        <end position="164"/>
    </location>
</feature>
<keyword evidence="2" id="KW-0012">Acyltransferase</keyword>
<dbReference type="GO" id="GO:0016746">
    <property type="term" value="F:acyltransferase activity"/>
    <property type="evidence" value="ECO:0007669"/>
    <property type="project" value="UniProtKB-KW"/>
</dbReference>
<dbReference type="InterPro" id="IPR000182">
    <property type="entry name" value="GNAT_dom"/>
</dbReference>
<dbReference type="RefSeq" id="WP_378301790.1">
    <property type="nucleotide sequence ID" value="NZ_JBHUKS010000004.1"/>
</dbReference>
<keyword evidence="3" id="KW-1185">Reference proteome</keyword>
<reference evidence="3" key="1">
    <citation type="journal article" date="2019" name="Int. J. Syst. Evol. Microbiol.">
        <title>The Global Catalogue of Microorganisms (GCM) 10K type strain sequencing project: providing services to taxonomists for standard genome sequencing and annotation.</title>
        <authorList>
            <consortium name="The Broad Institute Genomics Platform"/>
            <consortium name="The Broad Institute Genome Sequencing Center for Infectious Disease"/>
            <person name="Wu L."/>
            <person name="Ma J."/>
        </authorList>
    </citation>
    <scope>NUCLEOTIDE SEQUENCE [LARGE SCALE GENOMIC DNA]</scope>
    <source>
        <strain evidence="3">CGMCC 4.7641</strain>
    </source>
</reference>
<dbReference type="Pfam" id="PF13302">
    <property type="entry name" value="Acetyltransf_3"/>
    <property type="match status" value="1"/>
</dbReference>
<dbReference type="InterPro" id="IPR016181">
    <property type="entry name" value="Acyl_CoA_acyltransferase"/>
</dbReference>
<dbReference type="EC" id="2.3.1.-" evidence="2"/>
<accession>A0ABW5H3H3</accession>
<sequence>MTGGLREADEGDVERILRWRNHPTVRRVSFTTHEIGLSQHRAWFAAVRADPIRQLLIYQYGTTPAGVVMFSDVESARGSAEWHFYLDVEGLGRELLPAWLRLEQAAVDYAFDVLGLEVLGGATLADNRQVLQLHKRFGFAETRRYVREVDGVSREVVWMELRAADRRTGRKRKPDDS</sequence>
<proteinExistence type="predicted"/>
<dbReference type="PROSITE" id="PS51186">
    <property type="entry name" value="GNAT"/>
    <property type="match status" value="1"/>
</dbReference>
<evidence type="ECO:0000259" key="1">
    <source>
        <dbReference type="PROSITE" id="PS51186"/>
    </source>
</evidence>
<evidence type="ECO:0000313" key="2">
    <source>
        <dbReference type="EMBL" id="MFD2467284.1"/>
    </source>
</evidence>
<gene>
    <name evidence="2" type="ORF">ACFSVL_07780</name>
</gene>
<dbReference type="SUPFAM" id="SSF55729">
    <property type="entry name" value="Acyl-CoA N-acyltransferases (Nat)"/>
    <property type="match status" value="1"/>
</dbReference>
<evidence type="ECO:0000313" key="3">
    <source>
        <dbReference type="Proteomes" id="UP001597483"/>
    </source>
</evidence>
<organism evidence="2 3">
    <name type="scientific">Amycolatopsis silviterrae</name>
    <dbReference type="NCBI Taxonomy" id="1656914"/>
    <lineage>
        <taxon>Bacteria</taxon>
        <taxon>Bacillati</taxon>
        <taxon>Actinomycetota</taxon>
        <taxon>Actinomycetes</taxon>
        <taxon>Pseudonocardiales</taxon>
        <taxon>Pseudonocardiaceae</taxon>
        <taxon>Amycolatopsis</taxon>
    </lineage>
</organism>
<comment type="caution">
    <text evidence="2">The sequence shown here is derived from an EMBL/GenBank/DDBJ whole genome shotgun (WGS) entry which is preliminary data.</text>
</comment>